<evidence type="ECO:0008006" key="3">
    <source>
        <dbReference type="Google" id="ProtNLM"/>
    </source>
</evidence>
<proteinExistence type="predicted"/>
<geneLocation type="plasmid" evidence="1 2">
    <name>unnamed1</name>
</geneLocation>
<evidence type="ECO:0000313" key="1">
    <source>
        <dbReference type="EMBL" id="WOB11153.1"/>
    </source>
</evidence>
<sequence length="532" mass="58946">MKIKLMVNEAGAIRNGRFAFTDKLALLGELLQNARRAGATFINVDFDAEHGRLVVTDNGCGISDFQALLHLNASGWDEAVMAKDQPFGLGFSKVLYSSRHVHITSRGKQLSFNCEEALSQAEMEVTDSDVPDDGLTVLRLEGVDIPDIKVAIARYVRGFPIEVALNGVPLPREHAEDQMDFVDTSIGRVHLAGRDSGQPSSGVALYIQGQLLSRSSKDYYCMHDGLDVVHLDSSKFQARMPDRAELIDANEQLVKITGAIRDEWRSHLLAMKAKLDPGAFIDRFFDVAHRHGLLDVFNDLALLPKQACSVISRYPTLVNEMEVYLDTPSHLSQEAVTSGASRLACLVWFHRRDEESSISAMYARAAGLTLVDPSRVAPGHWALQGLRQLEDEPATATPTGELKTFWFSGHHVSCEVVLCDSIRIDHGTDTVLLSDDALFWEGRILYPKGCTDGQVVEQVSNYCDEHDRFDETACEEDFANLAKQALLWRCPDPASMLAALLRDLPEYPTLLGKRFMVTLPSDRGQCVVEQVS</sequence>
<gene>
    <name evidence="1" type="ORF">RXV79_27330</name>
</gene>
<evidence type="ECO:0000313" key="2">
    <source>
        <dbReference type="Proteomes" id="UP001303946"/>
    </source>
</evidence>
<dbReference type="InterPro" id="IPR036890">
    <property type="entry name" value="HATPase_C_sf"/>
</dbReference>
<protein>
    <recommendedName>
        <fullName evidence="3">ATP-binding protein</fullName>
    </recommendedName>
</protein>
<name>A0ABZ0D1U5_9BURK</name>
<dbReference type="Gene3D" id="3.30.565.10">
    <property type="entry name" value="Histidine kinase-like ATPase, C-terminal domain"/>
    <property type="match status" value="1"/>
</dbReference>
<dbReference type="SUPFAM" id="SSF55874">
    <property type="entry name" value="ATPase domain of HSP90 chaperone/DNA topoisomerase II/histidine kinase"/>
    <property type="match status" value="1"/>
</dbReference>
<keyword evidence="2" id="KW-1185">Reference proteome</keyword>
<keyword evidence="1" id="KW-0614">Plasmid</keyword>
<dbReference type="Pfam" id="PF13589">
    <property type="entry name" value="HATPase_c_3"/>
    <property type="match status" value="1"/>
</dbReference>
<accession>A0ABZ0D1U5</accession>
<dbReference type="RefSeq" id="WP_316704315.1">
    <property type="nucleotide sequence ID" value="NZ_CP136337.1"/>
</dbReference>
<dbReference type="EMBL" id="CP136337">
    <property type="protein sequence ID" value="WOB11153.1"/>
    <property type="molecule type" value="Genomic_DNA"/>
</dbReference>
<reference evidence="1 2" key="1">
    <citation type="submission" date="2023-10" db="EMBL/GenBank/DDBJ databases">
        <title>Bacteria for the degradation of biodegradable plastic PBAT(Polybutylene adipate terephthalate).</title>
        <authorList>
            <person name="Weon H.-Y."/>
            <person name="Yeon J."/>
        </authorList>
    </citation>
    <scope>NUCLEOTIDE SEQUENCE [LARGE SCALE GENOMIC DNA]</scope>
    <source>
        <strain evidence="1 2">SBD 7-3</strain>
        <plasmid evidence="1 2">unnamed1</plasmid>
    </source>
</reference>
<organism evidence="1 2">
    <name type="scientific">Piscinibacter gummiphilus</name>
    <dbReference type="NCBI Taxonomy" id="946333"/>
    <lineage>
        <taxon>Bacteria</taxon>
        <taxon>Pseudomonadati</taxon>
        <taxon>Pseudomonadota</taxon>
        <taxon>Betaproteobacteria</taxon>
        <taxon>Burkholderiales</taxon>
        <taxon>Sphaerotilaceae</taxon>
        <taxon>Piscinibacter</taxon>
    </lineage>
</organism>
<dbReference type="Proteomes" id="UP001303946">
    <property type="component" value="Plasmid unnamed1"/>
</dbReference>